<dbReference type="Gene3D" id="3.10.450.50">
    <property type="match status" value="1"/>
</dbReference>
<sequence>MRQRDTLRERNLALVSRFCEARANRDQEAMMECLTEDVVWRYPGRNALSREYRGKDDVAGFFQSLRERTGDDFFSETERIMVDETAAFVHELPRGTRKGKTLEWRTVLMLRLRDGKISEVDVFQNIQHELDEWWDS</sequence>
<dbReference type="SUPFAM" id="SSF54427">
    <property type="entry name" value="NTF2-like"/>
    <property type="match status" value="1"/>
</dbReference>
<name>A0A6J4R6A4_9ACTN</name>
<dbReference type="InterPro" id="IPR032710">
    <property type="entry name" value="NTF2-like_dom_sf"/>
</dbReference>
<reference evidence="2" key="1">
    <citation type="submission" date="2020-02" db="EMBL/GenBank/DDBJ databases">
        <authorList>
            <person name="Meier V. D."/>
        </authorList>
    </citation>
    <scope>NUCLEOTIDE SEQUENCE</scope>
    <source>
        <strain evidence="2">AVDCRST_MAG01</strain>
    </source>
</reference>
<dbReference type="AlphaFoldDB" id="A0A6J4R6A4"/>
<dbReference type="PANTHER" id="PTHR41252">
    <property type="entry name" value="BLR2505 PROTEIN"/>
    <property type="match status" value="1"/>
</dbReference>
<gene>
    <name evidence="2" type="ORF">AVDCRST_MAG01-01-5316</name>
</gene>
<dbReference type="Pfam" id="PF12680">
    <property type="entry name" value="SnoaL_2"/>
    <property type="match status" value="1"/>
</dbReference>
<evidence type="ECO:0000259" key="1">
    <source>
        <dbReference type="Pfam" id="PF12680"/>
    </source>
</evidence>
<organism evidence="2">
    <name type="scientific">uncultured Rubrobacteraceae bacterium</name>
    <dbReference type="NCBI Taxonomy" id="349277"/>
    <lineage>
        <taxon>Bacteria</taxon>
        <taxon>Bacillati</taxon>
        <taxon>Actinomycetota</taxon>
        <taxon>Rubrobacteria</taxon>
        <taxon>Rubrobacterales</taxon>
        <taxon>Rubrobacteraceae</taxon>
        <taxon>environmental samples</taxon>
    </lineage>
</organism>
<dbReference type="EMBL" id="CADCUW010000704">
    <property type="protein sequence ID" value="CAA9456933.1"/>
    <property type="molecule type" value="Genomic_DNA"/>
</dbReference>
<proteinExistence type="predicted"/>
<dbReference type="PANTHER" id="PTHR41252:SF1">
    <property type="entry name" value="BLR2505 PROTEIN"/>
    <property type="match status" value="1"/>
</dbReference>
<protein>
    <recommendedName>
        <fullName evidence="1">SnoaL-like domain-containing protein</fullName>
    </recommendedName>
</protein>
<feature type="domain" description="SnoaL-like" evidence="1">
    <location>
        <begin position="15"/>
        <end position="119"/>
    </location>
</feature>
<evidence type="ECO:0000313" key="2">
    <source>
        <dbReference type="EMBL" id="CAA9456933.1"/>
    </source>
</evidence>
<accession>A0A6J4R6A4</accession>
<dbReference type="InterPro" id="IPR037401">
    <property type="entry name" value="SnoaL-like"/>
</dbReference>